<dbReference type="Proteomes" id="UP000449969">
    <property type="component" value="Unassembled WGS sequence"/>
</dbReference>
<keyword evidence="2" id="KW-1185">Reference proteome</keyword>
<dbReference type="EMBL" id="WQNE01000011">
    <property type="protein sequence ID" value="MVT74388.1"/>
    <property type="molecule type" value="Genomic_DNA"/>
</dbReference>
<sequence>MLRVVGALVFAAVILAGLPGGGSPAYGKNRHPSQPQAAGIQDRYCLQGRRWGYPGNCQFSTYSQCMATASGTIDSCGLNPTYAFQEWKGPRW</sequence>
<evidence type="ECO:0000313" key="1">
    <source>
        <dbReference type="EMBL" id="MVT74388.1"/>
    </source>
</evidence>
<dbReference type="Pfam" id="PF12071">
    <property type="entry name" value="DUF3551"/>
    <property type="match status" value="1"/>
</dbReference>
<dbReference type="AlphaFoldDB" id="A0A844T5K1"/>
<dbReference type="InterPro" id="IPR021937">
    <property type="entry name" value="DUF3551"/>
</dbReference>
<proteinExistence type="predicted"/>
<dbReference type="OrthoDB" id="8255753at2"/>
<protein>
    <submittedName>
        <fullName evidence="1">DUF3551 domain-containing protein</fullName>
    </submittedName>
</protein>
<name>A0A844T5K1_9BRAD</name>
<evidence type="ECO:0000313" key="2">
    <source>
        <dbReference type="Proteomes" id="UP000449969"/>
    </source>
</evidence>
<organism evidence="1 2">
    <name type="scientific">Bradyrhizobium cajani</name>
    <dbReference type="NCBI Taxonomy" id="1928661"/>
    <lineage>
        <taxon>Bacteria</taxon>
        <taxon>Pseudomonadati</taxon>
        <taxon>Pseudomonadota</taxon>
        <taxon>Alphaproteobacteria</taxon>
        <taxon>Hyphomicrobiales</taxon>
        <taxon>Nitrobacteraceae</taxon>
        <taxon>Bradyrhizobium</taxon>
    </lineage>
</organism>
<gene>
    <name evidence="1" type="ORF">GPL20_15305</name>
</gene>
<reference evidence="1 2" key="1">
    <citation type="submission" date="2019-12" db="EMBL/GenBank/DDBJ databases">
        <title>Draft genome sequences Bradyrhizobium cajani AMBPC1010, Bradyrhizobium pachyrhizi AMBPC1040 and Bradyrhizobium yuanmingense ALSPC3051, three plant growth promoting strains isolated from nodules of Cajanus cajan L. in Dominican Republic.</title>
        <authorList>
            <person name="Flores-Felix J.D."/>
            <person name="Araujo J."/>
            <person name="Diaz-Alcantara C."/>
            <person name="Gonzalez-Andres F."/>
            <person name="Velazquez E."/>
        </authorList>
    </citation>
    <scope>NUCLEOTIDE SEQUENCE [LARGE SCALE GENOMIC DNA]</scope>
    <source>
        <strain evidence="1 2">1010</strain>
    </source>
</reference>
<accession>A0A844T5K1</accession>
<comment type="caution">
    <text evidence="1">The sequence shown here is derived from an EMBL/GenBank/DDBJ whole genome shotgun (WGS) entry which is preliminary data.</text>
</comment>
<dbReference type="RefSeq" id="WP_157330302.1">
    <property type="nucleotide sequence ID" value="NZ_JANADL010000037.1"/>
</dbReference>